<dbReference type="GO" id="GO:0004519">
    <property type="term" value="F:endonuclease activity"/>
    <property type="evidence" value="ECO:0007669"/>
    <property type="project" value="UniProtKB-KW"/>
</dbReference>
<dbReference type="InterPro" id="IPR036691">
    <property type="entry name" value="Endo/exonu/phosph_ase_sf"/>
</dbReference>
<dbReference type="SUPFAM" id="SSF56219">
    <property type="entry name" value="DNase I-like"/>
    <property type="match status" value="1"/>
</dbReference>
<accession>A0A2W5SI47</accession>
<evidence type="ECO:0000313" key="2">
    <source>
        <dbReference type="EMBL" id="PZR00493.1"/>
    </source>
</evidence>
<keyword evidence="2" id="KW-0540">Nuclease</keyword>
<gene>
    <name evidence="2" type="ORF">DI533_07990</name>
</gene>
<keyword evidence="2" id="KW-0378">Hydrolase</keyword>
<keyword evidence="2" id="KW-0255">Endonuclease</keyword>
<comment type="caution">
    <text evidence="2">The sequence shown here is derived from an EMBL/GenBank/DDBJ whole genome shotgun (WGS) entry which is preliminary data.</text>
</comment>
<evidence type="ECO:0000313" key="3">
    <source>
        <dbReference type="Proteomes" id="UP000248975"/>
    </source>
</evidence>
<dbReference type="InterPro" id="IPR005135">
    <property type="entry name" value="Endo/exonuclease/phosphatase"/>
</dbReference>
<proteinExistence type="predicted"/>
<sequence>MPLRLATYNVEWFSHLFDINNRLQADGEWSSRYNVTRRAQAEALGIVFTALDADAVMVIEAPDQGSKRNTVVALENFAQAFELRCRKAIMGFVSETEQEIAMLYDPDKVTAHHDPQGSESIRGRRDKAPRFDQTFEFDIDIDARPEPIRFSKPPLELAVQSNGRNLRLIGVHAKSKAPHGARNDIDFMRIAIENRRKQLAECVWLRRRIDVHIAAGDSLIVMGDFNDGPGLDEYERLFGRSGIEVVLGSDGPPEQQLYDPHAAMALASKVGVQPSSARFWLQPQKRYFEALLDYMMVSPDIALEKPEWRIWHPLNDPGCWEVPELRDALLAASDHFPVTLDLPRG</sequence>
<dbReference type="AlphaFoldDB" id="A0A2W5SI47"/>
<feature type="domain" description="Endonuclease/exonuclease/phosphatase" evidence="1">
    <location>
        <begin position="6"/>
        <end position="335"/>
    </location>
</feature>
<dbReference type="EMBL" id="QFQS01000001">
    <property type="protein sequence ID" value="PZR00493.1"/>
    <property type="molecule type" value="Genomic_DNA"/>
</dbReference>
<dbReference type="Gene3D" id="3.60.10.10">
    <property type="entry name" value="Endonuclease/exonuclease/phosphatase"/>
    <property type="match status" value="1"/>
</dbReference>
<dbReference type="Proteomes" id="UP000248975">
    <property type="component" value="Unassembled WGS sequence"/>
</dbReference>
<organism evidence="2 3">
    <name type="scientific">Cereibacter sphaeroides</name>
    <name type="common">Rhodobacter sphaeroides</name>
    <dbReference type="NCBI Taxonomy" id="1063"/>
    <lineage>
        <taxon>Bacteria</taxon>
        <taxon>Pseudomonadati</taxon>
        <taxon>Pseudomonadota</taxon>
        <taxon>Alphaproteobacteria</taxon>
        <taxon>Rhodobacterales</taxon>
        <taxon>Paracoccaceae</taxon>
        <taxon>Cereibacter</taxon>
    </lineage>
</organism>
<name>A0A2W5SI47_CERSP</name>
<dbReference type="Pfam" id="PF03372">
    <property type="entry name" value="Exo_endo_phos"/>
    <property type="match status" value="1"/>
</dbReference>
<reference evidence="2 3" key="1">
    <citation type="submission" date="2017-08" db="EMBL/GenBank/DDBJ databases">
        <title>Infants hospitalized years apart are colonized by the same room-sourced microbial strains.</title>
        <authorList>
            <person name="Brooks B."/>
            <person name="Olm M.R."/>
            <person name="Firek B.A."/>
            <person name="Baker R."/>
            <person name="Thomas B.C."/>
            <person name="Morowitz M.J."/>
            <person name="Banfield J.F."/>
        </authorList>
    </citation>
    <scope>NUCLEOTIDE SEQUENCE [LARGE SCALE GENOMIC DNA]</scope>
    <source>
        <strain evidence="2">S2_003_000_R2_11</strain>
    </source>
</reference>
<evidence type="ECO:0000259" key="1">
    <source>
        <dbReference type="Pfam" id="PF03372"/>
    </source>
</evidence>
<protein>
    <submittedName>
        <fullName evidence="2">Endonuclease</fullName>
    </submittedName>
</protein>